<gene>
    <name evidence="1" type="ORF">GCM10007047_01630</name>
</gene>
<comment type="caution">
    <text evidence="1">The sequence shown here is derived from an EMBL/GenBank/DDBJ whole genome shotgun (WGS) entry which is preliminary data.</text>
</comment>
<reference evidence="1" key="2">
    <citation type="submission" date="2020-09" db="EMBL/GenBank/DDBJ databases">
        <authorList>
            <person name="Sun Q."/>
            <person name="Kim S."/>
        </authorList>
    </citation>
    <scope>NUCLEOTIDE SEQUENCE</scope>
    <source>
        <strain evidence="1">KCTC 12870</strain>
    </source>
</reference>
<protein>
    <submittedName>
        <fullName evidence="1">Uncharacterized protein</fullName>
    </submittedName>
</protein>
<keyword evidence="2" id="KW-1185">Reference proteome</keyword>
<reference evidence="1" key="1">
    <citation type="journal article" date="2014" name="Int. J. Syst. Evol. Microbiol.">
        <title>Complete genome sequence of Corynebacterium casei LMG S-19264T (=DSM 44701T), isolated from a smear-ripened cheese.</title>
        <authorList>
            <consortium name="US DOE Joint Genome Institute (JGI-PGF)"/>
            <person name="Walter F."/>
            <person name="Albersmeier A."/>
            <person name="Kalinowski J."/>
            <person name="Ruckert C."/>
        </authorList>
    </citation>
    <scope>NUCLEOTIDE SEQUENCE</scope>
    <source>
        <strain evidence="1">KCTC 12870</strain>
    </source>
</reference>
<dbReference type="EMBL" id="BMXG01000001">
    <property type="protein sequence ID" value="GHB90545.1"/>
    <property type="molecule type" value="Genomic_DNA"/>
</dbReference>
<sequence length="60" mass="6622">MDAQPATDLSPGTLQRSKHLGGDAVLALRAQTFFFQGDLQGLNLKKLIGHDLLELIRFPF</sequence>
<dbReference type="AlphaFoldDB" id="A0A8J3GCM5"/>
<evidence type="ECO:0000313" key="1">
    <source>
        <dbReference type="EMBL" id="GHB90545.1"/>
    </source>
</evidence>
<proteinExistence type="predicted"/>
<evidence type="ECO:0000313" key="2">
    <source>
        <dbReference type="Proteomes" id="UP000642829"/>
    </source>
</evidence>
<organism evidence="1 2">
    <name type="scientific">Cerasicoccus arenae</name>
    <dbReference type="NCBI Taxonomy" id="424488"/>
    <lineage>
        <taxon>Bacteria</taxon>
        <taxon>Pseudomonadati</taxon>
        <taxon>Verrucomicrobiota</taxon>
        <taxon>Opitutia</taxon>
        <taxon>Puniceicoccales</taxon>
        <taxon>Cerasicoccaceae</taxon>
        <taxon>Cerasicoccus</taxon>
    </lineage>
</organism>
<dbReference type="Proteomes" id="UP000642829">
    <property type="component" value="Unassembled WGS sequence"/>
</dbReference>
<name>A0A8J3GCM5_9BACT</name>
<accession>A0A8J3GCM5</accession>